<reference evidence="2" key="1">
    <citation type="journal article" date="2021" name="Proc. Natl. Acad. Sci. U.S.A.">
        <title>Three genomes in the algal genus Volvox reveal the fate of a haploid sex-determining region after a transition to homothallism.</title>
        <authorList>
            <person name="Yamamoto K."/>
            <person name="Hamaji T."/>
            <person name="Kawai-Toyooka H."/>
            <person name="Matsuzaki R."/>
            <person name="Takahashi F."/>
            <person name="Nishimura Y."/>
            <person name="Kawachi M."/>
            <person name="Noguchi H."/>
            <person name="Minakuchi Y."/>
            <person name="Umen J.G."/>
            <person name="Toyoda A."/>
            <person name="Nozaki H."/>
        </authorList>
    </citation>
    <scope>NUCLEOTIDE SEQUENCE</scope>
    <source>
        <strain evidence="2">NIES-3785</strain>
    </source>
</reference>
<gene>
    <name evidence="2" type="ORF">Vretimale_8929</name>
</gene>
<protein>
    <submittedName>
        <fullName evidence="2">Uncharacterized protein</fullName>
    </submittedName>
</protein>
<sequence length="304" mass="31356">MRCAVSGKACNALLLPDLERRVVHHVMQLMTAAKSKKESKNKNVRPSCRHSQSKFEPGLGTSSAGVLAESMSSGARKVRQTSVPSSSRPPPTLSPPFSPRSAAPAEVEATAPVVYPPDSTAPAADRFAGSGERGGIGSRLAVGCLLTAMRDGAVLQLQWLVTTALEELTRQYGSVEARQAAEWDELPGGLQHAALDRWARRARAVKVPTSSSEMGRQGVVAGKRLVVTPAAATKLAPNMAGPGAGVGAARDSGNQSRPPSSGDAPGPDGGGEARGDGVGLLGAMRRLALVMARGPDDGGVAYPE</sequence>
<feature type="region of interest" description="Disordered" evidence="1">
    <location>
        <begin position="236"/>
        <end position="278"/>
    </location>
</feature>
<accession>A0A8J4GCG2</accession>
<evidence type="ECO:0000256" key="1">
    <source>
        <dbReference type="SAM" id="MobiDB-lite"/>
    </source>
</evidence>
<comment type="caution">
    <text evidence="2">The sequence shown here is derived from an EMBL/GenBank/DDBJ whole genome shotgun (WGS) entry which is preliminary data.</text>
</comment>
<evidence type="ECO:0000313" key="2">
    <source>
        <dbReference type="EMBL" id="GIM04346.1"/>
    </source>
</evidence>
<feature type="region of interest" description="Disordered" evidence="1">
    <location>
        <begin position="32"/>
        <end position="105"/>
    </location>
</feature>
<feature type="compositionally biased region" description="Gly residues" evidence="1">
    <location>
        <begin position="267"/>
        <end position="278"/>
    </location>
</feature>
<name>A0A8J4GCG2_9CHLO</name>
<feature type="compositionally biased region" description="Basic residues" evidence="1">
    <location>
        <begin position="42"/>
        <end position="52"/>
    </location>
</feature>
<evidence type="ECO:0000313" key="3">
    <source>
        <dbReference type="Proteomes" id="UP000722791"/>
    </source>
</evidence>
<feature type="compositionally biased region" description="Low complexity" evidence="1">
    <location>
        <begin position="256"/>
        <end position="266"/>
    </location>
</feature>
<organism evidence="2 3">
    <name type="scientific">Volvox reticuliferus</name>
    <dbReference type="NCBI Taxonomy" id="1737510"/>
    <lineage>
        <taxon>Eukaryota</taxon>
        <taxon>Viridiplantae</taxon>
        <taxon>Chlorophyta</taxon>
        <taxon>core chlorophytes</taxon>
        <taxon>Chlorophyceae</taxon>
        <taxon>CS clade</taxon>
        <taxon>Chlamydomonadales</taxon>
        <taxon>Volvocaceae</taxon>
        <taxon>Volvox</taxon>
    </lineage>
</organism>
<dbReference type="AlphaFoldDB" id="A0A8J4GCG2"/>
<proteinExistence type="predicted"/>
<dbReference type="EMBL" id="BNCQ01000016">
    <property type="protein sequence ID" value="GIM04346.1"/>
    <property type="molecule type" value="Genomic_DNA"/>
</dbReference>
<feature type="compositionally biased region" description="Pro residues" evidence="1">
    <location>
        <begin position="87"/>
        <end position="98"/>
    </location>
</feature>
<dbReference type="Proteomes" id="UP000722791">
    <property type="component" value="Unassembled WGS sequence"/>
</dbReference>